<dbReference type="InterPro" id="IPR038765">
    <property type="entry name" value="Papain-like_cys_pep_sf"/>
</dbReference>
<comment type="similarity">
    <text evidence="1">Belongs to the peptidase C2 family.</text>
</comment>
<accession>A0ABR2JF46</accession>
<evidence type="ECO:0000256" key="3">
    <source>
        <dbReference type="ARBA" id="ARBA00022801"/>
    </source>
</evidence>
<dbReference type="Pfam" id="PF00648">
    <property type="entry name" value="Peptidase_C2"/>
    <property type="match status" value="1"/>
</dbReference>
<dbReference type="InterPro" id="IPR022684">
    <property type="entry name" value="Calpain_cysteine_protease"/>
</dbReference>
<evidence type="ECO:0000256" key="5">
    <source>
        <dbReference type="PROSITE-ProRule" id="PRU00239"/>
    </source>
</evidence>
<feature type="compositionally biased region" description="Basic residues" evidence="7">
    <location>
        <begin position="608"/>
        <end position="618"/>
    </location>
</feature>
<feature type="active site" evidence="5">
    <location>
        <position position="84"/>
    </location>
</feature>
<keyword evidence="6" id="KW-0175">Coiled coil</keyword>
<evidence type="ECO:0000313" key="9">
    <source>
        <dbReference type="EMBL" id="KAK8876574.1"/>
    </source>
</evidence>
<keyword evidence="2 5" id="KW-0645">Protease</keyword>
<feature type="active site" evidence="5">
    <location>
        <position position="263"/>
    </location>
</feature>
<dbReference type="InterPro" id="IPR001300">
    <property type="entry name" value="Peptidase_C2_calpain_cat"/>
</dbReference>
<feature type="compositionally biased region" description="Basic and acidic residues" evidence="7">
    <location>
        <begin position="633"/>
        <end position="652"/>
    </location>
</feature>
<protein>
    <recommendedName>
        <fullName evidence="8">Calpain catalytic domain-containing protein</fullName>
    </recommendedName>
</protein>
<feature type="region of interest" description="Disordered" evidence="7">
    <location>
        <begin position="839"/>
        <end position="867"/>
    </location>
</feature>
<evidence type="ECO:0000256" key="6">
    <source>
        <dbReference type="SAM" id="Coils"/>
    </source>
</evidence>
<evidence type="ECO:0000259" key="8">
    <source>
        <dbReference type="PROSITE" id="PS50203"/>
    </source>
</evidence>
<dbReference type="Gene3D" id="3.90.70.10">
    <property type="entry name" value="Cysteine proteinases"/>
    <property type="match status" value="1"/>
</dbReference>
<name>A0ABR2JF46_9EUKA</name>
<dbReference type="PANTHER" id="PTHR10183:SF379">
    <property type="entry name" value="CALPAIN-5"/>
    <property type="match status" value="1"/>
</dbReference>
<dbReference type="SUPFAM" id="SSF54001">
    <property type="entry name" value="Cysteine proteinases"/>
    <property type="match status" value="1"/>
</dbReference>
<feature type="region of interest" description="Disordered" evidence="7">
    <location>
        <begin position="596"/>
        <end position="670"/>
    </location>
</feature>
<evidence type="ECO:0000256" key="1">
    <source>
        <dbReference type="ARBA" id="ARBA00007623"/>
    </source>
</evidence>
<dbReference type="PROSITE" id="PS50203">
    <property type="entry name" value="CALPAIN_CAT"/>
    <property type="match status" value="1"/>
</dbReference>
<gene>
    <name evidence="9" type="ORF">M9Y10_006791</name>
</gene>
<dbReference type="PANTHER" id="PTHR10183">
    <property type="entry name" value="CALPAIN"/>
    <property type="match status" value="1"/>
</dbReference>
<dbReference type="Proteomes" id="UP001470230">
    <property type="component" value="Unassembled WGS sequence"/>
</dbReference>
<evidence type="ECO:0000313" key="10">
    <source>
        <dbReference type="Proteomes" id="UP001470230"/>
    </source>
</evidence>
<feature type="active site" evidence="5">
    <location>
        <position position="283"/>
    </location>
</feature>
<feature type="domain" description="Calpain catalytic" evidence="8">
    <location>
        <begin position="27"/>
        <end position="335"/>
    </location>
</feature>
<keyword evidence="4 5" id="KW-0788">Thiol protease</keyword>
<dbReference type="SMART" id="SM00230">
    <property type="entry name" value="CysPc"/>
    <property type="match status" value="1"/>
</dbReference>
<feature type="compositionally biased region" description="Basic residues" evidence="7">
    <location>
        <begin position="661"/>
        <end position="670"/>
    </location>
</feature>
<dbReference type="EMBL" id="JAPFFF010000012">
    <property type="protein sequence ID" value="KAK8876574.1"/>
    <property type="molecule type" value="Genomic_DNA"/>
</dbReference>
<sequence>MKNFDDFNQEAKQFKRILTNYKKTGVPFVDQNFLPSCKTKERFKFRNCKKKNKWIRLDEIYDAPLFQKDLIHPNYVIQGKIGNCYFISALSHIAKYPHLIQSFFDTETPNKILGSVPDSINIKCGAVVVYFYCFGRRTPVLIDTLMPFSSKLGKLRFSRPSLPTYSPWFCLVEKAYAKLYESYSNIEKGLLCEAIHTLIGYEPIYKYINSLQQKEKVDKMPLFERLLKYQNQGALLGASINMKYHDNNVTQRELRSKNLIKNHTYTVLKVTQCGDKRFVCLRNPWGRKEWSGDWSNNSPLWTPTLKEQLEFDNLKNGTFLMSDHDFFKYFTTISLPRPISPHFHCRQFNCQIKPGRDDGHSVCDPRTYLSSKPNFALQVVTPIQSKCRLHFIVENRGRTFKNKSIFPKKPPFYSVNLALLNGRKFDSTTFFNRGLTKFTSNYSHCSFVYDVMSNFDIVTIMVNRIEKSRMHEDFVISIYSEYDFILYDIDNPDQIIPEKENILNEIIMPINIYNELLKDQNNDEQKYDENIEEMINKNQEEEVDIGNMINEQAVMHRKRRRKTHKKIEIINDDQQNEEKNNLRKEDQEINEDIIVKNNEEDSNEQVVMHRKRRRKTHKKIEIINDDQQNEEQNNLRKEDQENNEDIIVKNNEEDSNEQVVMHRKRRRKTHKKIGIINDDQQNEEMINLSKEDQEINEEIIRKNSEEIFSEQTKIKRRRREENSCFKNCNHIANNVNNEEHCTLITTNDGVDKVQRKKYTIKLTSDENDEDEQKISKEKNNECTLTFNKEDKKSLAAKQRKKFNIPITNDPNKERAKLITKAQIVNQRKIISPRRKYSIKLSSDDSYEEDGNYKSKDRKAIPEEDEEYEELNTVRKPMNKRRRNNAELTFYDNDENEETANAQIEEEASKKKFKGRMLNEKTINIMKKEEEEVKKVNVEEFQAIENDDLYLANILCRMIQENEKLINNKSSGNVTQNEVFESEQKLERANIQFKLLKDKIEADEFDLELERISKIFIGE</sequence>
<organism evidence="9 10">
    <name type="scientific">Tritrichomonas musculus</name>
    <dbReference type="NCBI Taxonomy" id="1915356"/>
    <lineage>
        <taxon>Eukaryota</taxon>
        <taxon>Metamonada</taxon>
        <taxon>Parabasalia</taxon>
        <taxon>Tritrichomonadida</taxon>
        <taxon>Tritrichomonadidae</taxon>
        <taxon>Tritrichomonas</taxon>
    </lineage>
</organism>
<proteinExistence type="inferred from homology"/>
<dbReference type="PRINTS" id="PR00704">
    <property type="entry name" value="CALPAIN"/>
</dbReference>
<comment type="caution">
    <text evidence="9">The sequence shown here is derived from an EMBL/GenBank/DDBJ whole genome shotgun (WGS) entry which is preliminary data.</text>
</comment>
<reference evidence="9 10" key="1">
    <citation type="submission" date="2024-04" db="EMBL/GenBank/DDBJ databases">
        <title>Tritrichomonas musculus Genome.</title>
        <authorList>
            <person name="Alves-Ferreira E."/>
            <person name="Grigg M."/>
            <person name="Lorenzi H."/>
            <person name="Galac M."/>
        </authorList>
    </citation>
    <scope>NUCLEOTIDE SEQUENCE [LARGE SCALE GENOMIC DNA]</scope>
    <source>
        <strain evidence="9 10">EAF2021</strain>
    </source>
</reference>
<evidence type="ECO:0000256" key="2">
    <source>
        <dbReference type="ARBA" id="ARBA00022670"/>
    </source>
</evidence>
<keyword evidence="10" id="KW-1185">Reference proteome</keyword>
<evidence type="ECO:0000256" key="7">
    <source>
        <dbReference type="SAM" id="MobiDB-lite"/>
    </source>
</evidence>
<evidence type="ECO:0000256" key="4">
    <source>
        <dbReference type="ARBA" id="ARBA00022807"/>
    </source>
</evidence>
<keyword evidence="3 5" id="KW-0378">Hydrolase</keyword>
<feature type="coiled-coil region" evidence="6">
    <location>
        <begin position="517"/>
        <end position="551"/>
    </location>
</feature>
<feature type="compositionally biased region" description="Basic and acidic residues" evidence="7">
    <location>
        <begin position="850"/>
        <end position="861"/>
    </location>
</feature>